<dbReference type="Proteomes" id="UP001500902">
    <property type="component" value="Unassembled WGS sequence"/>
</dbReference>
<name>A0ABP7BWK9_9ACTN</name>
<proteinExistence type="predicted"/>
<dbReference type="Pfam" id="PF04203">
    <property type="entry name" value="Sortase"/>
    <property type="match status" value="1"/>
</dbReference>
<dbReference type="CDD" id="cd05830">
    <property type="entry name" value="Sortase_E"/>
    <property type="match status" value="1"/>
</dbReference>
<feature type="transmembrane region" description="Helical" evidence="2">
    <location>
        <begin position="27"/>
        <end position="48"/>
    </location>
</feature>
<dbReference type="EMBL" id="BAAAZP010000073">
    <property type="protein sequence ID" value="GAA3668852.1"/>
    <property type="molecule type" value="Genomic_DNA"/>
</dbReference>
<dbReference type="InterPro" id="IPR005754">
    <property type="entry name" value="Sortase"/>
</dbReference>
<dbReference type="InterPro" id="IPR023365">
    <property type="entry name" value="Sortase_dom-sf"/>
</dbReference>
<comment type="caution">
    <text evidence="3">The sequence shown here is derived from an EMBL/GenBank/DDBJ whole genome shotgun (WGS) entry which is preliminary data.</text>
</comment>
<reference evidence="4" key="1">
    <citation type="journal article" date="2019" name="Int. J. Syst. Evol. Microbiol.">
        <title>The Global Catalogue of Microorganisms (GCM) 10K type strain sequencing project: providing services to taxonomists for standard genome sequencing and annotation.</title>
        <authorList>
            <consortium name="The Broad Institute Genomics Platform"/>
            <consortium name="The Broad Institute Genome Sequencing Center for Infectious Disease"/>
            <person name="Wu L."/>
            <person name="Ma J."/>
        </authorList>
    </citation>
    <scope>NUCLEOTIDE SEQUENCE [LARGE SCALE GENOMIC DNA]</scope>
    <source>
        <strain evidence="4">JCM 16904</strain>
    </source>
</reference>
<evidence type="ECO:0000256" key="2">
    <source>
        <dbReference type="SAM" id="Phobius"/>
    </source>
</evidence>
<dbReference type="SUPFAM" id="SSF63817">
    <property type="entry name" value="Sortase"/>
    <property type="match status" value="1"/>
</dbReference>
<dbReference type="Gene3D" id="2.40.260.10">
    <property type="entry name" value="Sortase"/>
    <property type="match status" value="1"/>
</dbReference>
<dbReference type="NCBIfam" id="TIGR01076">
    <property type="entry name" value="sortase_fam"/>
    <property type="match status" value="1"/>
</dbReference>
<keyword evidence="2" id="KW-0472">Membrane</keyword>
<protein>
    <submittedName>
        <fullName evidence="3">Class E sortase</fullName>
    </submittedName>
</protein>
<gene>
    <name evidence="3" type="ORF">GCM10022224_036230</name>
</gene>
<keyword evidence="2" id="KW-1133">Transmembrane helix</keyword>
<sequence>MTTAEHATLAKEEPEVWEPRRLRVARLAGELMLTCGVLLVLFAAYAVYGKAWEMDNEQRELGAELDRRWASGAEAPVSGQPMARLHIPKLDRRWAVTEGVTQADLRKGPGHYPRTARPGEIGNVAVAGHRISSVFWDLDRLRKGDAIVAETKTGWYVYRVVRERVVPPTAVEVVAPNPDHPDDPPAKAMLTLTTCNPKFQNYQRLIVHAELVEERAKSEGRPAALKKGRA</sequence>
<evidence type="ECO:0000313" key="4">
    <source>
        <dbReference type="Proteomes" id="UP001500902"/>
    </source>
</evidence>
<dbReference type="InterPro" id="IPR042003">
    <property type="entry name" value="Sortase_E"/>
</dbReference>
<accession>A0ABP7BWK9</accession>
<dbReference type="InterPro" id="IPR053465">
    <property type="entry name" value="Sortase_Class_E"/>
</dbReference>
<evidence type="ECO:0000256" key="1">
    <source>
        <dbReference type="ARBA" id="ARBA00022801"/>
    </source>
</evidence>
<evidence type="ECO:0000313" key="3">
    <source>
        <dbReference type="EMBL" id="GAA3668852.1"/>
    </source>
</evidence>
<keyword evidence="2" id="KW-0812">Transmembrane</keyword>
<dbReference type="NCBIfam" id="NF033747">
    <property type="entry name" value="class_E_sortase"/>
    <property type="match status" value="1"/>
</dbReference>
<organism evidence="3 4">
    <name type="scientific">Nonomuraea antimicrobica</name>
    <dbReference type="NCBI Taxonomy" id="561173"/>
    <lineage>
        <taxon>Bacteria</taxon>
        <taxon>Bacillati</taxon>
        <taxon>Actinomycetota</taxon>
        <taxon>Actinomycetes</taxon>
        <taxon>Streptosporangiales</taxon>
        <taxon>Streptosporangiaceae</taxon>
        <taxon>Nonomuraea</taxon>
    </lineage>
</organism>
<keyword evidence="1" id="KW-0378">Hydrolase</keyword>
<dbReference type="RefSeq" id="WP_344878630.1">
    <property type="nucleotide sequence ID" value="NZ_BAAAZP010000073.1"/>
</dbReference>
<keyword evidence="4" id="KW-1185">Reference proteome</keyword>